<proteinExistence type="predicted"/>
<dbReference type="Gene3D" id="2.60.40.420">
    <property type="entry name" value="Cupredoxins - blue copper proteins"/>
    <property type="match status" value="1"/>
</dbReference>
<dbReference type="PROSITE" id="PS51257">
    <property type="entry name" value="PROKAR_LIPOPROTEIN"/>
    <property type="match status" value="1"/>
</dbReference>
<accession>A0A382J8X1</accession>
<name>A0A382J8X1_9ZZZZ</name>
<dbReference type="EMBL" id="UINC01072705">
    <property type="protein sequence ID" value="SVC08530.1"/>
    <property type="molecule type" value="Genomic_DNA"/>
</dbReference>
<sequence length="84" mass="9344">MKKIRFFSIIALLITACFITTPAIGQVTAQLTKAPNVPKPLNRGPTTVQVEFETVETEGPLHDGVKYRFWTFNGTVPGPMVRVR</sequence>
<dbReference type="AlphaFoldDB" id="A0A382J8X1"/>
<protein>
    <submittedName>
        <fullName evidence="1">Uncharacterized protein</fullName>
    </submittedName>
</protein>
<gene>
    <name evidence="1" type="ORF">METZ01_LOCUS261384</name>
</gene>
<feature type="non-terminal residue" evidence="1">
    <location>
        <position position="84"/>
    </location>
</feature>
<dbReference type="InterPro" id="IPR008972">
    <property type="entry name" value="Cupredoxin"/>
</dbReference>
<evidence type="ECO:0000313" key="1">
    <source>
        <dbReference type="EMBL" id="SVC08530.1"/>
    </source>
</evidence>
<organism evidence="1">
    <name type="scientific">marine metagenome</name>
    <dbReference type="NCBI Taxonomy" id="408172"/>
    <lineage>
        <taxon>unclassified sequences</taxon>
        <taxon>metagenomes</taxon>
        <taxon>ecological metagenomes</taxon>
    </lineage>
</organism>
<reference evidence="1" key="1">
    <citation type="submission" date="2018-05" db="EMBL/GenBank/DDBJ databases">
        <authorList>
            <person name="Lanie J.A."/>
            <person name="Ng W.-L."/>
            <person name="Kazmierczak K.M."/>
            <person name="Andrzejewski T.M."/>
            <person name="Davidsen T.M."/>
            <person name="Wayne K.J."/>
            <person name="Tettelin H."/>
            <person name="Glass J.I."/>
            <person name="Rusch D."/>
            <person name="Podicherti R."/>
            <person name="Tsui H.-C.T."/>
            <person name="Winkler M.E."/>
        </authorList>
    </citation>
    <scope>NUCLEOTIDE SEQUENCE</scope>
</reference>
<dbReference type="SUPFAM" id="SSF49503">
    <property type="entry name" value="Cupredoxins"/>
    <property type="match status" value="1"/>
</dbReference>